<feature type="transmembrane region" description="Helical" evidence="12">
    <location>
        <begin position="40"/>
        <end position="62"/>
    </location>
</feature>
<sequence>MVYIILLLNIVLLVAGQTVWKIGLDKVGGLHAGNWLQVMFSPLIMLGILIYAAATVLWLYVLSRLPISIAYPLQSLAFVLAMFIALFFFKESIPVNRWIGTAIIMAGITVLSWR</sequence>
<keyword evidence="6" id="KW-0441">Lipid A biosynthesis</keyword>
<dbReference type="InterPro" id="IPR000390">
    <property type="entry name" value="Small_drug/metabolite_transptr"/>
</dbReference>
<gene>
    <name evidence="14" type="ORF">SD71_03635</name>
</gene>
<keyword evidence="4" id="KW-0444">Lipid biosynthesis</keyword>
<dbReference type="Gene3D" id="1.10.3730.20">
    <property type="match status" value="1"/>
</dbReference>
<dbReference type="SUPFAM" id="SSF103481">
    <property type="entry name" value="Multidrug resistance efflux transporter EmrE"/>
    <property type="match status" value="1"/>
</dbReference>
<keyword evidence="9 12" id="KW-1133">Transmembrane helix</keyword>
<evidence type="ECO:0000256" key="1">
    <source>
        <dbReference type="ARBA" id="ARBA00004651"/>
    </source>
</evidence>
<dbReference type="InterPro" id="IPR000620">
    <property type="entry name" value="EamA_dom"/>
</dbReference>
<dbReference type="RefSeq" id="WP_041059511.1">
    <property type="nucleotide sequence ID" value="NZ_JXAL01000001.1"/>
</dbReference>
<evidence type="ECO:0000256" key="12">
    <source>
        <dbReference type="SAM" id="Phobius"/>
    </source>
</evidence>
<keyword evidence="11 12" id="KW-0472">Membrane</keyword>
<comment type="similarity">
    <text evidence="2">Belongs to the EamA transporter family.</text>
</comment>
<keyword evidence="15" id="KW-1185">Reference proteome</keyword>
<reference evidence="14 15" key="1">
    <citation type="submission" date="2014-12" db="EMBL/GenBank/DDBJ databases">
        <title>Draft genome sequence of Cohnella kolymensis strain B-2846.</title>
        <authorList>
            <person name="Karlyshev A.V."/>
            <person name="Kudryashova E.B."/>
        </authorList>
    </citation>
    <scope>NUCLEOTIDE SEQUENCE [LARGE SCALE GENOMIC DNA]</scope>
    <source>
        <strain evidence="14 15">VKM B-2846</strain>
    </source>
</reference>
<feature type="transmembrane region" description="Helical" evidence="12">
    <location>
        <begin position="95"/>
        <end position="113"/>
    </location>
</feature>
<accession>A0ABR5ABE3</accession>
<evidence type="ECO:0000256" key="11">
    <source>
        <dbReference type="ARBA" id="ARBA00023136"/>
    </source>
</evidence>
<protein>
    <submittedName>
        <fullName evidence="14">Membrane protein</fullName>
    </submittedName>
</protein>
<organism evidence="14 15">
    <name type="scientific">Cohnella kolymensis</name>
    <dbReference type="NCBI Taxonomy" id="1590652"/>
    <lineage>
        <taxon>Bacteria</taxon>
        <taxon>Bacillati</taxon>
        <taxon>Bacillota</taxon>
        <taxon>Bacilli</taxon>
        <taxon>Bacillales</taxon>
        <taxon>Paenibacillaceae</taxon>
        <taxon>Cohnella</taxon>
    </lineage>
</organism>
<evidence type="ECO:0000256" key="10">
    <source>
        <dbReference type="ARBA" id="ARBA00023098"/>
    </source>
</evidence>
<evidence type="ECO:0000313" key="15">
    <source>
        <dbReference type="Proteomes" id="UP000054526"/>
    </source>
</evidence>
<dbReference type="PANTHER" id="PTHR30561">
    <property type="entry name" value="SMR FAMILY PROTON-DEPENDENT DRUG EFFLUX TRANSPORTER SUGE"/>
    <property type="match status" value="1"/>
</dbReference>
<comment type="subcellular location">
    <subcellularLocation>
        <location evidence="1">Cell membrane</location>
        <topology evidence="1">Multi-pass membrane protein</topology>
    </subcellularLocation>
</comment>
<evidence type="ECO:0000256" key="2">
    <source>
        <dbReference type="ARBA" id="ARBA00007362"/>
    </source>
</evidence>
<dbReference type="EMBL" id="JXAL01000001">
    <property type="protein sequence ID" value="KIL37692.1"/>
    <property type="molecule type" value="Genomic_DNA"/>
</dbReference>
<evidence type="ECO:0000256" key="4">
    <source>
        <dbReference type="ARBA" id="ARBA00022516"/>
    </source>
</evidence>
<evidence type="ECO:0000256" key="9">
    <source>
        <dbReference type="ARBA" id="ARBA00022989"/>
    </source>
</evidence>
<dbReference type="InterPro" id="IPR037185">
    <property type="entry name" value="EmrE-like"/>
</dbReference>
<dbReference type="Pfam" id="PF00892">
    <property type="entry name" value="EamA"/>
    <property type="match status" value="1"/>
</dbReference>
<dbReference type="Proteomes" id="UP000054526">
    <property type="component" value="Unassembled WGS sequence"/>
</dbReference>
<proteinExistence type="inferred from homology"/>
<keyword evidence="10" id="KW-0443">Lipid metabolism</keyword>
<feature type="transmembrane region" description="Helical" evidence="12">
    <location>
        <begin position="69"/>
        <end position="89"/>
    </location>
</feature>
<evidence type="ECO:0000256" key="6">
    <source>
        <dbReference type="ARBA" id="ARBA00022556"/>
    </source>
</evidence>
<name>A0ABR5ABE3_9BACL</name>
<evidence type="ECO:0000256" key="7">
    <source>
        <dbReference type="ARBA" id="ARBA00022692"/>
    </source>
</evidence>
<evidence type="ECO:0000313" key="14">
    <source>
        <dbReference type="EMBL" id="KIL37692.1"/>
    </source>
</evidence>
<evidence type="ECO:0000256" key="3">
    <source>
        <dbReference type="ARBA" id="ARBA00022475"/>
    </source>
</evidence>
<keyword evidence="5" id="KW-0997">Cell inner membrane</keyword>
<evidence type="ECO:0000256" key="8">
    <source>
        <dbReference type="ARBA" id="ARBA00022985"/>
    </source>
</evidence>
<comment type="caution">
    <text evidence="14">The sequence shown here is derived from an EMBL/GenBank/DDBJ whole genome shotgun (WGS) entry which is preliminary data.</text>
</comment>
<dbReference type="PANTHER" id="PTHR30561:SF9">
    <property type="entry name" value="4-AMINO-4-DEOXY-L-ARABINOSE-PHOSPHOUNDECAPRENOL FLIPPASE SUBUNIT ARNF-RELATED"/>
    <property type="match status" value="1"/>
</dbReference>
<evidence type="ECO:0000256" key="5">
    <source>
        <dbReference type="ARBA" id="ARBA00022519"/>
    </source>
</evidence>
<keyword evidence="3" id="KW-1003">Cell membrane</keyword>
<keyword evidence="8" id="KW-0448">Lipopolysaccharide biosynthesis</keyword>
<feature type="domain" description="EamA" evidence="13">
    <location>
        <begin position="33"/>
        <end position="112"/>
    </location>
</feature>
<keyword evidence="7 12" id="KW-0812">Transmembrane</keyword>
<evidence type="ECO:0000259" key="13">
    <source>
        <dbReference type="Pfam" id="PF00892"/>
    </source>
</evidence>